<keyword evidence="3" id="KW-0747">Spliceosome</keyword>
<evidence type="ECO:0000313" key="6">
    <source>
        <dbReference type="EMBL" id="RKP29081.1"/>
    </source>
</evidence>
<evidence type="ECO:0000256" key="2">
    <source>
        <dbReference type="ARBA" id="ARBA00022664"/>
    </source>
</evidence>
<proteinExistence type="predicted"/>
<reference evidence="7" key="1">
    <citation type="journal article" date="2018" name="Nat. Microbiol.">
        <title>Leveraging single-cell genomics to expand the fungal tree of life.</title>
        <authorList>
            <person name="Ahrendt S.R."/>
            <person name="Quandt C.A."/>
            <person name="Ciobanu D."/>
            <person name="Clum A."/>
            <person name="Salamov A."/>
            <person name="Andreopoulos B."/>
            <person name="Cheng J.F."/>
            <person name="Woyke T."/>
            <person name="Pelin A."/>
            <person name="Henrissat B."/>
            <person name="Reynolds N.K."/>
            <person name="Benny G.L."/>
            <person name="Smith M.E."/>
            <person name="James T.Y."/>
            <person name="Grigoriev I.V."/>
        </authorList>
    </citation>
    <scope>NUCLEOTIDE SEQUENCE [LARGE SCALE GENOMIC DNA]</scope>
    <source>
        <strain evidence="7">Baker2002</strain>
    </source>
</reference>
<organism evidence="6 7">
    <name type="scientific">Metschnikowia bicuspidata</name>
    <dbReference type="NCBI Taxonomy" id="27322"/>
    <lineage>
        <taxon>Eukaryota</taxon>
        <taxon>Fungi</taxon>
        <taxon>Dikarya</taxon>
        <taxon>Ascomycota</taxon>
        <taxon>Saccharomycotina</taxon>
        <taxon>Pichiomycetes</taxon>
        <taxon>Metschnikowiaceae</taxon>
        <taxon>Metschnikowia</taxon>
    </lineage>
</organism>
<protein>
    <submittedName>
        <fullName evidence="6">Uncharacterized protein</fullName>
    </submittedName>
</protein>
<dbReference type="GO" id="GO:0005681">
    <property type="term" value="C:spliceosomal complex"/>
    <property type="evidence" value="ECO:0007669"/>
    <property type="project" value="UniProtKB-KW"/>
</dbReference>
<feature type="non-terminal residue" evidence="6">
    <location>
        <position position="1"/>
    </location>
</feature>
<dbReference type="OrthoDB" id="205794at2759"/>
<dbReference type="AlphaFoldDB" id="A0A4P9ZAK6"/>
<accession>A0A4P9ZAK6</accession>
<evidence type="ECO:0000256" key="4">
    <source>
        <dbReference type="ARBA" id="ARBA00023187"/>
    </source>
</evidence>
<keyword evidence="5" id="KW-0539">Nucleus</keyword>
<dbReference type="GO" id="GO:0008380">
    <property type="term" value="P:RNA splicing"/>
    <property type="evidence" value="ECO:0007669"/>
    <property type="project" value="UniProtKB-KW"/>
</dbReference>
<evidence type="ECO:0000313" key="7">
    <source>
        <dbReference type="Proteomes" id="UP000268321"/>
    </source>
</evidence>
<dbReference type="EMBL" id="ML004513">
    <property type="protein sequence ID" value="RKP29081.1"/>
    <property type="molecule type" value="Genomic_DNA"/>
</dbReference>
<keyword evidence="4" id="KW-0508">mRNA splicing</keyword>
<dbReference type="InterPro" id="IPR008409">
    <property type="entry name" value="SPF27"/>
</dbReference>
<dbReference type="Pfam" id="PF05700">
    <property type="entry name" value="BCAS2"/>
    <property type="match status" value="1"/>
</dbReference>
<evidence type="ECO:0000256" key="5">
    <source>
        <dbReference type="ARBA" id="ARBA00023242"/>
    </source>
</evidence>
<gene>
    <name evidence="6" type="ORF">METBISCDRAFT_19502</name>
</gene>
<sequence length="181" mass="20418">LAAVEALIRNELESTNTAAVHPRAMEVLPLSTNLPCPLLLADVARLEELMETDSSGDALHVLSPAIDMERYVEFGSGDDIEYDRMYTALSYGILRVRNSRLMQQNMRQGLDAQRALKMAVDDFGRMYSGQIQRKRLQVDEINGERLRKQTQFEPVGGYLEMRWQSGIQLLADKGIALMEDA</sequence>
<keyword evidence="2" id="KW-0507">mRNA processing</keyword>
<evidence type="ECO:0000256" key="3">
    <source>
        <dbReference type="ARBA" id="ARBA00022728"/>
    </source>
</evidence>
<comment type="subcellular location">
    <subcellularLocation>
        <location evidence="1">Nucleus</location>
    </subcellularLocation>
</comment>
<keyword evidence="7" id="KW-1185">Reference proteome</keyword>
<dbReference type="Proteomes" id="UP000268321">
    <property type="component" value="Unassembled WGS sequence"/>
</dbReference>
<dbReference type="GO" id="GO:0006397">
    <property type="term" value="P:mRNA processing"/>
    <property type="evidence" value="ECO:0007669"/>
    <property type="project" value="UniProtKB-KW"/>
</dbReference>
<evidence type="ECO:0000256" key="1">
    <source>
        <dbReference type="ARBA" id="ARBA00004123"/>
    </source>
</evidence>
<name>A0A4P9ZAK6_9ASCO</name>